<keyword evidence="2" id="KW-1185">Reference proteome</keyword>
<name>A0ACB9DKZ6_ARCLA</name>
<reference evidence="1 2" key="2">
    <citation type="journal article" date="2022" name="Mol. Ecol. Resour.">
        <title>The genomes of chicory, endive, great burdock and yacon provide insights into Asteraceae paleo-polyploidization history and plant inulin production.</title>
        <authorList>
            <person name="Fan W."/>
            <person name="Wang S."/>
            <person name="Wang H."/>
            <person name="Wang A."/>
            <person name="Jiang F."/>
            <person name="Liu H."/>
            <person name="Zhao H."/>
            <person name="Xu D."/>
            <person name="Zhang Y."/>
        </authorList>
    </citation>
    <scope>NUCLEOTIDE SEQUENCE [LARGE SCALE GENOMIC DNA]</scope>
    <source>
        <strain evidence="2">cv. Niubang</strain>
    </source>
</reference>
<evidence type="ECO:0000313" key="2">
    <source>
        <dbReference type="Proteomes" id="UP001055879"/>
    </source>
</evidence>
<sequence>MESLVQVHYLSRLALEKMFSCFTIGQCGSQGAPGKESLSESKLRDLLHSSEYVLTYEDKDGDWMLVGDVPWDEKSAIFRLAAILISVELNWLRLQVWLPSCPGNYNSNLTQGYGEDATSHPIIDEELWQQAVGGSKKGRTYDIGNTKDPNLVLTGVPSGGYSSGASSSDIQALETRLLESEEARNKEMEEMRRRDEVSRKEHQEMMEMVRVGLLDRSFRLPHPQSLDG</sequence>
<organism evidence="1 2">
    <name type="scientific">Arctium lappa</name>
    <name type="common">Greater burdock</name>
    <name type="synonym">Lappa major</name>
    <dbReference type="NCBI Taxonomy" id="4217"/>
    <lineage>
        <taxon>Eukaryota</taxon>
        <taxon>Viridiplantae</taxon>
        <taxon>Streptophyta</taxon>
        <taxon>Embryophyta</taxon>
        <taxon>Tracheophyta</taxon>
        <taxon>Spermatophyta</taxon>
        <taxon>Magnoliopsida</taxon>
        <taxon>eudicotyledons</taxon>
        <taxon>Gunneridae</taxon>
        <taxon>Pentapetalae</taxon>
        <taxon>asterids</taxon>
        <taxon>campanulids</taxon>
        <taxon>Asterales</taxon>
        <taxon>Asteraceae</taxon>
        <taxon>Carduoideae</taxon>
        <taxon>Cardueae</taxon>
        <taxon>Arctiinae</taxon>
        <taxon>Arctium</taxon>
    </lineage>
</organism>
<proteinExistence type="predicted"/>
<dbReference type="EMBL" id="CM042049">
    <property type="protein sequence ID" value="KAI3747100.1"/>
    <property type="molecule type" value="Genomic_DNA"/>
</dbReference>
<gene>
    <name evidence="1" type="ORF">L6452_09545</name>
</gene>
<evidence type="ECO:0000313" key="1">
    <source>
        <dbReference type="EMBL" id="KAI3747100.1"/>
    </source>
</evidence>
<accession>A0ACB9DKZ6</accession>
<dbReference type="Proteomes" id="UP001055879">
    <property type="component" value="Linkage Group LG03"/>
</dbReference>
<reference evidence="2" key="1">
    <citation type="journal article" date="2022" name="Mol. Ecol. Resour.">
        <title>The genomes of chicory, endive, great burdock and yacon provide insights into Asteraceae palaeo-polyploidization history and plant inulin production.</title>
        <authorList>
            <person name="Fan W."/>
            <person name="Wang S."/>
            <person name="Wang H."/>
            <person name="Wang A."/>
            <person name="Jiang F."/>
            <person name="Liu H."/>
            <person name="Zhao H."/>
            <person name="Xu D."/>
            <person name="Zhang Y."/>
        </authorList>
    </citation>
    <scope>NUCLEOTIDE SEQUENCE [LARGE SCALE GENOMIC DNA]</scope>
    <source>
        <strain evidence="2">cv. Niubang</strain>
    </source>
</reference>
<comment type="caution">
    <text evidence="1">The sequence shown here is derived from an EMBL/GenBank/DDBJ whole genome shotgun (WGS) entry which is preliminary data.</text>
</comment>
<protein>
    <submittedName>
        <fullName evidence="1">Uncharacterized protein</fullName>
    </submittedName>
</protein>